<dbReference type="AlphaFoldDB" id="A0A0N5BN74"/>
<dbReference type="Proteomes" id="UP000046392">
    <property type="component" value="Unplaced"/>
</dbReference>
<reference evidence="2" key="1">
    <citation type="submission" date="2017-02" db="UniProtKB">
        <authorList>
            <consortium name="WormBaseParasite"/>
        </authorList>
    </citation>
    <scope>IDENTIFICATION</scope>
</reference>
<keyword evidence="1" id="KW-1185">Reference proteome</keyword>
<evidence type="ECO:0000313" key="2">
    <source>
        <dbReference type="WBParaSite" id="SPAL_0000735300.1"/>
    </source>
</evidence>
<evidence type="ECO:0000313" key="1">
    <source>
        <dbReference type="Proteomes" id="UP000046392"/>
    </source>
</evidence>
<name>A0A0N5BN74_STREA</name>
<accession>A0A0N5BN74</accession>
<dbReference type="WBParaSite" id="SPAL_0000735300.1">
    <property type="protein sequence ID" value="SPAL_0000735300.1"/>
    <property type="gene ID" value="SPAL_0000735300"/>
</dbReference>
<proteinExistence type="predicted"/>
<protein>
    <submittedName>
        <fullName evidence="2">SERTA domain-containing protein</fullName>
    </submittedName>
</protein>
<sequence>MVEYFNLKISLIKDNKYVITESWLDNEMSYGENVDEERNIKWNEKILDIPFIDEDIATIISEKEYKNLSDKEKFNFLNYSSVIPSINDIISLNYNMDCNLMNDKLNHTIKKSNSKKSISKYNIFEKSNKKNYRNIDRKKKNSIDYIEIYLTSIYNNNQHPLHYSLKNNFGKCKNELLENSSELLYREMIKLFKSELKTSKMSMYIESIMKDTKHPLNEALCSIKNKNNNLILEEPSNNINAPTPTLSMSINSIQSIIEDDNNEDSKTISFSNSYNSMSISTFAHSFLTSVVETYDDDDDILLGGEAAAEDDIDKDNWNNFQWNGQERPSLKELGCDDAPKSFWNSEIWNSNDYNQNLKLGKNIEMLEYCGAKGLEDDISVDLAENVDIQDDYLLIGEDDIIQTLSDELESCCYEIS</sequence>
<organism evidence="1 2">
    <name type="scientific">Strongyloides papillosus</name>
    <name type="common">Intestinal threadworm</name>
    <dbReference type="NCBI Taxonomy" id="174720"/>
    <lineage>
        <taxon>Eukaryota</taxon>
        <taxon>Metazoa</taxon>
        <taxon>Ecdysozoa</taxon>
        <taxon>Nematoda</taxon>
        <taxon>Chromadorea</taxon>
        <taxon>Rhabditida</taxon>
        <taxon>Tylenchina</taxon>
        <taxon>Panagrolaimomorpha</taxon>
        <taxon>Strongyloidoidea</taxon>
        <taxon>Strongyloididae</taxon>
        <taxon>Strongyloides</taxon>
    </lineage>
</organism>